<dbReference type="SUPFAM" id="SSF53335">
    <property type="entry name" value="S-adenosyl-L-methionine-dependent methyltransferases"/>
    <property type="match status" value="1"/>
</dbReference>
<evidence type="ECO:0000313" key="2">
    <source>
        <dbReference type="EMBL" id="TWO20610.1"/>
    </source>
</evidence>
<accession>A0A562XET1</accession>
<proteinExistence type="predicted"/>
<evidence type="ECO:0000259" key="1">
    <source>
        <dbReference type="Pfam" id="PF08242"/>
    </source>
</evidence>
<comment type="caution">
    <text evidence="2">The sequence shown here is derived from an EMBL/GenBank/DDBJ whole genome shotgun (WGS) entry which is preliminary data.</text>
</comment>
<sequence length="210" mass="24600">MKMAKYHKYVFDLENRKFIGDFETMYQNEFKENFDSWHQDDTRQLQRKIDLAILEDYCFDKIVDIGCGKGSLTHILKKKNNYVLGVDISKTAINIAQEKFPDIDFICTDVNEIQNFAALIEKMGGVVDLVFTSEVFSYIANWKELLKLISNISEYFMISLYIPENPIGFIKNEKELVEEIANNFEILEHISLRKTNFVILFAKSNNKEHI</sequence>
<dbReference type="InterPro" id="IPR029063">
    <property type="entry name" value="SAM-dependent_MTases_sf"/>
</dbReference>
<protein>
    <submittedName>
        <fullName evidence="2">Class I SAM-dependent methyltransferase</fullName>
    </submittedName>
</protein>
<name>A0A562XET1_CAMHY</name>
<dbReference type="Gene3D" id="3.40.50.150">
    <property type="entry name" value="Vaccinia Virus protein VP39"/>
    <property type="match status" value="1"/>
</dbReference>
<evidence type="ECO:0000313" key="3">
    <source>
        <dbReference type="Proteomes" id="UP000321812"/>
    </source>
</evidence>
<dbReference type="Pfam" id="PF08242">
    <property type="entry name" value="Methyltransf_12"/>
    <property type="match status" value="1"/>
</dbReference>
<dbReference type="GO" id="GO:0032259">
    <property type="term" value="P:methylation"/>
    <property type="evidence" value="ECO:0007669"/>
    <property type="project" value="UniProtKB-KW"/>
</dbReference>
<dbReference type="AlphaFoldDB" id="A0A562XET1"/>
<dbReference type="GO" id="GO:0008168">
    <property type="term" value="F:methyltransferase activity"/>
    <property type="evidence" value="ECO:0007669"/>
    <property type="project" value="UniProtKB-KW"/>
</dbReference>
<keyword evidence="2" id="KW-0489">Methyltransferase</keyword>
<dbReference type="PANTHER" id="PTHR43861">
    <property type="entry name" value="TRANS-ACONITATE 2-METHYLTRANSFERASE-RELATED"/>
    <property type="match status" value="1"/>
</dbReference>
<gene>
    <name evidence="2" type="ORF">YZ82_04640</name>
</gene>
<feature type="domain" description="Methyltransferase type 12" evidence="1">
    <location>
        <begin position="63"/>
        <end position="149"/>
    </location>
</feature>
<organism evidence="2 3">
    <name type="scientific">Campylobacter hyointestinalis</name>
    <dbReference type="NCBI Taxonomy" id="198"/>
    <lineage>
        <taxon>Bacteria</taxon>
        <taxon>Pseudomonadati</taxon>
        <taxon>Campylobacterota</taxon>
        <taxon>Epsilonproteobacteria</taxon>
        <taxon>Campylobacterales</taxon>
        <taxon>Campylobacteraceae</taxon>
        <taxon>Campylobacter</taxon>
    </lineage>
</organism>
<keyword evidence="2" id="KW-0808">Transferase</keyword>
<dbReference type="CDD" id="cd02440">
    <property type="entry name" value="AdoMet_MTases"/>
    <property type="match status" value="1"/>
</dbReference>
<dbReference type="Proteomes" id="UP000321812">
    <property type="component" value="Unassembled WGS sequence"/>
</dbReference>
<dbReference type="InterPro" id="IPR013217">
    <property type="entry name" value="Methyltransf_12"/>
</dbReference>
<dbReference type="EMBL" id="VOAP01000013">
    <property type="protein sequence ID" value="TWO20610.1"/>
    <property type="molecule type" value="Genomic_DNA"/>
</dbReference>
<reference evidence="2 3" key="1">
    <citation type="submission" date="2019-07" db="EMBL/GenBank/DDBJ databases">
        <title>Rapid identification of Enteric Bacteria from Whole Genome Sequences (WGS) using Average Nucleotide Identity (ANI).</title>
        <authorList>
            <person name="Lane C."/>
        </authorList>
    </citation>
    <scope>NUCLEOTIDE SEQUENCE [LARGE SCALE GENOMIC DNA]</scope>
    <source>
        <strain evidence="2 3">D2411</strain>
    </source>
</reference>